<dbReference type="PATRIC" id="fig|42256.3.peg.1018"/>
<protein>
    <submittedName>
        <fullName evidence="2">DUF924 family protein</fullName>
    </submittedName>
</protein>
<dbReference type="EMBL" id="CP007514">
    <property type="protein sequence ID" value="AHY46291.1"/>
    <property type="molecule type" value="Genomic_DNA"/>
</dbReference>
<evidence type="ECO:0000313" key="3">
    <source>
        <dbReference type="Proteomes" id="UP000025229"/>
    </source>
</evidence>
<evidence type="ECO:0000313" key="2">
    <source>
        <dbReference type="EMBL" id="MDX5893699.1"/>
    </source>
</evidence>
<dbReference type="eggNOG" id="COG3803">
    <property type="taxonomic scope" value="Bacteria"/>
</dbReference>
<dbReference type="EMBL" id="JAWXXX010000001">
    <property type="protein sequence ID" value="MDX5893699.1"/>
    <property type="molecule type" value="Genomic_DNA"/>
</dbReference>
<organism evidence="1 3">
    <name type="scientific">Rubrobacter radiotolerans</name>
    <name type="common">Arthrobacter radiotolerans</name>
    <dbReference type="NCBI Taxonomy" id="42256"/>
    <lineage>
        <taxon>Bacteria</taxon>
        <taxon>Bacillati</taxon>
        <taxon>Actinomycetota</taxon>
        <taxon>Rubrobacteria</taxon>
        <taxon>Rubrobacterales</taxon>
        <taxon>Rubrobacteraceae</taxon>
        <taxon>Rubrobacter</taxon>
    </lineage>
</organism>
<dbReference type="AlphaFoldDB" id="A0A023X243"/>
<dbReference type="InterPro" id="IPR011990">
    <property type="entry name" value="TPR-like_helical_dom_sf"/>
</dbReference>
<dbReference type="RefSeq" id="WP_198024559.1">
    <property type="nucleotide sequence ID" value="NZ_CP007514.1"/>
</dbReference>
<dbReference type="SUPFAM" id="SSF48452">
    <property type="entry name" value="TPR-like"/>
    <property type="match status" value="1"/>
</dbReference>
<accession>A0A023X243</accession>
<reference evidence="1 3" key="1">
    <citation type="submission" date="2014-03" db="EMBL/GenBank/DDBJ databases">
        <title>Complete genome sequence of the Radio-Resistant Rubrobacter radiotolerans RSPS-4.</title>
        <authorList>
            <person name="Egas C.C."/>
            <person name="Barroso C.C."/>
            <person name="Froufe H.J.C."/>
            <person name="Pacheco J.J."/>
            <person name="Albuquerque L.L."/>
            <person name="da Costa M.M.S."/>
        </authorList>
    </citation>
    <scope>NUCLEOTIDE SEQUENCE [LARGE SCALE GENOMIC DNA]</scope>
    <source>
        <strain evidence="1 3">RSPS-4</strain>
    </source>
</reference>
<dbReference type="HOGENOM" id="CLU_065010_2_0_11"/>
<sequence>MDGRVTEVLDFWFGERDAEGYGEFREEWFKKDDAFDREVRRRFADLHAEAASGELDEWSREPESCLALILVLDQFSRNMFRGDPRSFATDDKALDLAKYAVSEGHDRALPPFQRTFIYMPYMHSENLEDQESCIRLFESLGEGFENNTRYAVAHRDIIARFGRFPHRNEVLGRETTPEEAEFLKQPGSSF</sequence>
<keyword evidence="3" id="KW-1185">Reference proteome</keyword>
<dbReference type="Gene3D" id="1.20.58.320">
    <property type="entry name" value="TPR-like"/>
    <property type="match status" value="1"/>
</dbReference>
<dbReference type="STRING" id="42256.RradSPS_1008"/>
<dbReference type="PANTHER" id="PTHR23004">
    <property type="entry name" value="DOUBLECORTIN DOMAIN CONTAINING 2"/>
    <property type="match status" value="1"/>
</dbReference>
<dbReference type="Proteomes" id="UP000025229">
    <property type="component" value="Chromosome"/>
</dbReference>
<proteinExistence type="predicted"/>
<evidence type="ECO:0000313" key="1">
    <source>
        <dbReference type="EMBL" id="AHY46291.1"/>
    </source>
</evidence>
<gene>
    <name evidence="1" type="ORF">RradSPS_1008</name>
    <name evidence="2" type="ORF">SIL72_06620</name>
</gene>
<name>A0A023X243_RUBRA</name>
<dbReference type="Proteomes" id="UP001281130">
    <property type="component" value="Unassembled WGS sequence"/>
</dbReference>
<dbReference type="Pfam" id="PF06041">
    <property type="entry name" value="DUF924"/>
    <property type="match status" value="1"/>
</dbReference>
<reference evidence="2" key="2">
    <citation type="submission" date="2023-11" db="EMBL/GenBank/DDBJ databases">
        <title>MicrobeMod: A computational toolkit for identifying prokaryotic methylation and restriction-modification with nanopore sequencing.</title>
        <authorList>
            <person name="Crits-Christoph A."/>
            <person name="Kang S.C."/>
            <person name="Lee H."/>
            <person name="Ostrov N."/>
        </authorList>
    </citation>
    <scope>NUCLEOTIDE SEQUENCE</scope>
    <source>
        <strain evidence="2">ATCC 51242</strain>
    </source>
</reference>
<dbReference type="KEGG" id="rrd:RradSPS_1008"/>
<dbReference type="Gene3D" id="1.25.40.10">
    <property type="entry name" value="Tetratricopeptide repeat domain"/>
    <property type="match status" value="1"/>
</dbReference>
<dbReference type="PANTHER" id="PTHR23004:SF7">
    <property type="entry name" value="DUF924-DOMAIN-CONTAINING PROTEIN"/>
    <property type="match status" value="1"/>
</dbReference>
<dbReference type="InterPro" id="IPR010323">
    <property type="entry name" value="DUF924"/>
</dbReference>